<comment type="caution">
    <text evidence="1">The sequence shown here is derived from an EMBL/GenBank/DDBJ whole genome shotgun (WGS) entry which is preliminary data.</text>
</comment>
<dbReference type="RefSeq" id="XP_025464001.1">
    <property type="nucleotide sequence ID" value="XM_025616471.1"/>
</dbReference>
<evidence type="ECO:0000313" key="1">
    <source>
        <dbReference type="EMBL" id="PWY76004.1"/>
    </source>
</evidence>
<name>A0A317VNR0_9EURO</name>
<dbReference type="STRING" id="1450535.A0A317VNR0"/>
<protein>
    <submittedName>
        <fullName evidence="1">Uncharacterized protein</fullName>
    </submittedName>
</protein>
<organism evidence="1 2">
    <name type="scientific">Aspergillus sclerotioniger CBS 115572</name>
    <dbReference type="NCBI Taxonomy" id="1450535"/>
    <lineage>
        <taxon>Eukaryota</taxon>
        <taxon>Fungi</taxon>
        <taxon>Dikarya</taxon>
        <taxon>Ascomycota</taxon>
        <taxon>Pezizomycotina</taxon>
        <taxon>Eurotiomycetes</taxon>
        <taxon>Eurotiomycetidae</taxon>
        <taxon>Eurotiales</taxon>
        <taxon>Aspergillaceae</taxon>
        <taxon>Aspergillus</taxon>
        <taxon>Aspergillus subgen. Circumdati</taxon>
    </lineage>
</organism>
<dbReference type="Proteomes" id="UP000246702">
    <property type="component" value="Unassembled WGS sequence"/>
</dbReference>
<dbReference type="OrthoDB" id="76567at2759"/>
<sequence length="271" mass="31340">MKELSLSFRASDFESFGDFTDHIKQMVLTASNSLDVTYSDVRPVWSDYIFDIPDPVINDKRIRKNYNSRTETFHMKIMPPHIHNCHHAWQVWTAGNWRTSGLLTIDEKHNLTNIIGTTLNFTHGPYSRSRKEPDFCMIPSRHHLPSIAVESGWSENYNQLRADMDLWLVGGITIVQLVFILNWTKRLQHVSGTVEVWSLHPNGIPVCRQTETIFPRPRNNQTQVINITHRQLFSGHCFPNCRPDGVLPYRVDDLRTAAENALSYMDLKPAQ</sequence>
<keyword evidence="2" id="KW-1185">Reference proteome</keyword>
<proteinExistence type="predicted"/>
<reference evidence="1 2" key="1">
    <citation type="submission" date="2016-12" db="EMBL/GenBank/DDBJ databases">
        <title>The genomes of Aspergillus section Nigri reveals drivers in fungal speciation.</title>
        <authorList>
            <consortium name="DOE Joint Genome Institute"/>
            <person name="Vesth T.C."/>
            <person name="Nybo J."/>
            <person name="Theobald S."/>
            <person name="Brandl J."/>
            <person name="Frisvad J.C."/>
            <person name="Nielsen K.F."/>
            <person name="Lyhne E.K."/>
            <person name="Kogle M.E."/>
            <person name="Kuo A."/>
            <person name="Riley R."/>
            <person name="Clum A."/>
            <person name="Nolan M."/>
            <person name="Lipzen A."/>
            <person name="Salamov A."/>
            <person name="Henrissat B."/>
            <person name="Wiebenga A."/>
            <person name="De Vries R.P."/>
            <person name="Grigoriev I.V."/>
            <person name="Mortensen U.H."/>
            <person name="Andersen M.R."/>
            <person name="Baker S.E."/>
        </authorList>
    </citation>
    <scope>NUCLEOTIDE SEQUENCE [LARGE SCALE GENOMIC DNA]</scope>
    <source>
        <strain evidence="1 2">CBS 115572</strain>
    </source>
</reference>
<gene>
    <name evidence="1" type="ORF">BO94DRAFT_605172</name>
</gene>
<accession>A0A317VNR0</accession>
<dbReference type="AlphaFoldDB" id="A0A317VNR0"/>
<dbReference type="EMBL" id="MSFK01000028">
    <property type="protein sequence ID" value="PWY76004.1"/>
    <property type="molecule type" value="Genomic_DNA"/>
</dbReference>
<evidence type="ECO:0000313" key="2">
    <source>
        <dbReference type="Proteomes" id="UP000246702"/>
    </source>
</evidence>
<dbReference type="GeneID" id="37118614"/>